<keyword evidence="4" id="KW-1185">Reference proteome</keyword>
<dbReference type="GO" id="GO:0005524">
    <property type="term" value="F:ATP binding"/>
    <property type="evidence" value="ECO:0007669"/>
    <property type="project" value="UniProtKB-UniRule"/>
</dbReference>
<dbReference type="OrthoDB" id="5805222at2759"/>
<dbReference type="PANTHER" id="PTHR11909">
    <property type="entry name" value="CASEIN KINASE-RELATED"/>
    <property type="match status" value="1"/>
</dbReference>
<evidence type="ECO:0000259" key="2">
    <source>
        <dbReference type="PROSITE" id="PS50011"/>
    </source>
</evidence>
<reference evidence="3 4" key="1">
    <citation type="submission" date="2018-11" db="EMBL/GenBank/DDBJ databases">
        <authorList>
            <consortium name="Pathogen Informatics"/>
        </authorList>
    </citation>
    <scope>NUCLEOTIDE SEQUENCE [LARGE SCALE GENOMIC DNA]</scope>
</reference>
<feature type="binding site" evidence="1">
    <location>
        <position position="67"/>
    </location>
    <ligand>
        <name>ATP</name>
        <dbReference type="ChEBI" id="CHEBI:30616"/>
    </ligand>
</feature>
<organism evidence="3 4">
    <name type="scientific">Wuchereria bancrofti</name>
    <dbReference type="NCBI Taxonomy" id="6293"/>
    <lineage>
        <taxon>Eukaryota</taxon>
        <taxon>Metazoa</taxon>
        <taxon>Ecdysozoa</taxon>
        <taxon>Nematoda</taxon>
        <taxon>Chromadorea</taxon>
        <taxon>Rhabditida</taxon>
        <taxon>Spirurina</taxon>
        <taxon>Spiruromorpha</taxon>
        <taxon>Filarioidea</taxon>
        <taxon>Onchocercidae</taxon>
        <taxon>Wuchereria</taxon>
    </lineage>
</organism>
<dbReference type="PROSITE" id="PS00107">
    <property type="entry name" value="PROTEIN_KINASE_ATP"/>
    <property type="match status" value="1"/>
</dbReference>
<accession>A0A3P7E663</accession>
<feature type="non-terminal residue" evidence="3">
    <location>
        <position position="125"/>
    </location>
</feature>
<keyword evidence="1" id="KW-0067">ATP-binding</keyword>
<gene>
    <name evidence="3" type="ORF">WBA_LOCUS4765</name>
</gene>
<dbReference type="Proteomes" id="UP000270924">
    <property type="component" value="Unassembled WGS sequence"/>
</dbReference>
<evidence type="ECO:0000313" key="3">
    <source>
        <dbReference type="EMBL" id="VDM11379.1"/>
    </source>
</evidence>
<feature type="domain" description="Protein kinase" evidence="2">
    <location>
        <begin position="28"/>
        <end position="125"/>
    </location>
</feature>
<dbReference type="AlphaFoldDB" id="A0A3P7E663"/>
<dbReference type="EMBL" id="UYWW01002094">
    <property type="protein sequence ID" value="VDM11379.1"/>
    <property type="molecule type" value="Genomic_DNA"/>
</dbReference>
<sequence>MDRGQITSDNDRLPSIDDIVLSARNKAYKLISVIGEGGYGSVFLARCENDKKSMALKAEKFSKTVLKVEIDVLRVANERHSTSTRIAIQTLNAIEELHQCGFLSRDIKPGNFAIGNKTDHQHHYI</sequence>
<dbReference type="InParanoid" id="A0A3P7E663"/>
<dbReference type="Gene3D" id="1.10.510.10">
    <property type="entry name" value="Transferase(Phosphotransferase) domain 1"/>
    <property type="match status" value="2"/>
</dbReference>
<dbReference type="GO" id="GO:0004672">
    <property type="term" value="F:protein kinase activity"/>
    <property type="evidence" value="ECO:0007669"/>
    <property type="project" value="InterPro"/>
</dbReference>
<name>A0A3P7E663_WUCBA</name>
<keyword evidence="1" id="KW-0547">Nucleotide-binding</keyword>
<evidence type="ECO:0000313" key="4">
    <source>
        <dbReference type="Proteomes" id="UP000270924"/>
    </source>
</evidence>
<dbReference type="InterPro" id="IPR050235">
    <property type="entry name" value="CK1_Ser-Thr_kinase"/>
</dbReference>
<dbReference type="InterPro" id="IPR011009">
    <property type="entry name" value="Kinase-like_dom_sf"/>
</dbReference>
<proteinExistence type="predicted"/>
<protein>
    <recommendedName>
        <fullName evidence="2">Protein kinase domain-containing protein</fullName>
    </recommendedName>
</protein>
<dbReference type="SUPFAM" id="SSF56112">
    <property type="entry name" value="Protein kinase-like (PK-like)"/>
    <property type="match status" value="1"/>
</dbReference>
<dbReference type="PROSITE" id="PS50011">
    <property type="entry name" value="PROTEIN_KINASE_DOM"/>
    <property type="match status" value="1"/>
</dbReference>
<dbReference type="InterPro" id="IPR017441">
    <property type="entry name" value="Protein_kinase_ATP_BS"/>
</dbReference>
<dbReference type="InterPro" id="IPR000719">
    <property type="entry name" value="Prot_kinase_dom"/>
</dbReference>
<evidence type="ECO:0000256" key="1">
    <source>
        <dbReference type="PROSITE-ProRule" id="PRU10141"/>
    </source>
</evidence>